<evidence type="ECO:0000313" key="18">
    <source>
        <dbReference type="EMBL" id="KAF7363703.1"/>
    </source>
</evidence>
<keyword evidence="10" id="KW-0498">Mitosis</keyword>
<evidence type="ECO:0000256" key="1">
    <source>
        <dbReference type="ARBA" id="ARBA00004123"/>
    </source>
</evidence>
<keyword evidence="9" id="KW-0493">Microtubule</keyword>
<protein>
    <recommendedName>
        <fullName evidence="5">DASH complex subunit DAD4</fullName>
    </recommendedName>
    <alternativeName>
        <fullName evidence="16">Outer kinetochore protein DAD4</fullName>
    </alternativeName>
</protein>
<dbReference type="PANTHER" id="PTHR28222:SF1">
    <property type="entry name" value="DASH COMPLEX SUBUNIT DAD4"/>
    <property type="match status" value="1"/>
</dbReference>
<dbReference type="InterPro" id="IPR041698">
    <property type="entry name" value="Methyltransf_25"/>
</dbReference>
<dbReference type="GO" id="GO:0072686">
    <property type="term" value="C:mitotic spindle"/>
    <property type="evidence" value="ECO:0007669"/>
    <property type="project" value="InterPro"/>
</dbReference>
<feature type="domain" description="Methyltransferase" evidence="17">
    <location>
        <begin position="29"/>
        <end position="121"/>
    </location>
</feature>
<dbReference type="GO" id="GO:0051301">
    <property type="term" value="P:cell division"/>
    <property type="evidence" value="ECO:0007669"/>
    <property type="project" value="UniProtKB-KW"/>
</dbReference>
<evidence type="ECO:0000256" key="9">
    <source>
        <dbReference type="ARBA" id="ARBA00022701"/>
    </source>
</evidence>
<comment type="similarity">
    <text evidence="4">Belongs to the DASH complex DAD4 family.</text>
</comment>
<dbReference type="Proteomes" id="UP000623467">
    <property type="component" value="Unassembled WGS sequence"/>
</dbReference>
<dbReference type="GO" id="GO:0042729">
    <property type="term" value="C:DASH complex"/>
    <property type="evidence" value="ECO:0007669"/>
    <property type="project" value="InterPro"/>
</dbReference>
<dbReference type="AlphaFoldDB" id="A0A8H7D9E0"/>
<dbReference type="GO" id="GO:0008608">
    <property type="term" value="P:attachment of spindle microtubules to kinetochore"/>
    <property type="evidence" value="ECO:0007669"/>
    <property type="project" value="InterPro"/>
</dbReference>
<evidence type="ECO:0000256" key="14">
    <source>
        <dbReference type="ARBA" id="ARBA00023306"/>
    </source>
</evidence>
<keyword evidence="11" id="KW-0995">Kinetochore</keyword>
<keyword evidence="12" id="KW-0206">Cytoskeleton</keyword>
<dbReference type="OrthoDB" id="184880at2759"/>
<dbReference type="SUPFAM" id="SSF53335">
    <property type="entry name" value="S-adenosyl-L-methionine-dependent methyltransferases"/>
    <property type="match status" value="1"/>
</dbReference>
<evidence type="ECO:0000256" key="16">
    <source>
        <dbReference type="ARBA" id="ARBA00030569"/>
    </source>
</evidence>
<evidence type="ECO:0000313" key="19">
    <source>
        <dbReference type="Proteomes" id="UP000623467"/>
    </source>
</evidence>
<evidence type="ECO:0000256" key="11">
    <source>
        <dbReference type="ARBA" id="ARBA00022838"/>
    </source>
</evidence>
<dbReference type="EMBL" id="JACAZH010000007">
    <property type="protein sequence ID" value="KAF7363703.1"/>
    <property type="molecule type" value="Genomic_DNA"/>
</dbReference>
<evidence type="ECO:0000256" key="13">
    <source>
        <dbReference type="ARBA" id="ARBA00023242"/>
    </source>
</evidence>
<evidence type="ECO:0000256" key="10">
    <source>
        <dbReference type="ARBA" id="ARBA00022776"/>
    </source>
</evidence>
<dbReference type="PANTHER" id="PTHR28222">
    <property type="entry name" value="DASH COMPLEX SUBUNIT DAD4"/>
    <property type="match status" value="1"/>
</dbReference>
<keyword evidence="6" id="KW-0158">Chromosome</keyword>
<evidence type="ECO:0000256" key="7">
    <source>
        <dbReference type="ARBA" id="ARBA00022490"/>
    </source>
</evidence>
<dbReference type="Gene3D" id="3.40.50.150">
    <property type="entry name" value="Vaccinia Virus protein VP39"/>
    <property type="match status" value="1"/>
</dbReference>
<dbReference type="CDD" id="cd02440">
    <property type="entry name" value="AdoMet_MTases"/>
    <property type="match status" value="1"/>
</dbReference>
<evidence type="ECO:0000256" key="8">
    <source>
        <dbReference type="ARBA" id="ARBA00022618"/>
    </source>
</evidence>
<evidence type="ECO:0000259" key="17">
    <source>
        <dbReference type="Pfam" id="PF13649"/>
    </source>
</evidence>
<reference evidence="18" key="1">
    <citation type="submission" date="2020-05" db="EMBL/GenBank/DDBJ databases">
        <title>Mycena genomes resolve the evolution of fungal bioluminescence.</title>
        <authorList>
            <person name="Tsai I.J."/>
        </authorList>
    </citation>
    <scope>NUCLEOTIDE SEQUENCE</scope>
    <source>
        <strain evidence="18">160909Yilan</strain>
    </source>
</reference>
<keyword evidence="8" id="KW-0132">Cell division</keyword>
<evidence type="ECO:0000256" key="6">
    <source>
        <dbReference type="ARBA" id="ARBA00022454"/>
    </source>
</evidence>
<dbReference type="Pfam" id="PF08650">
    <property type="entry name" value="DASH_Dad4"/>
    <property type="match status" value="1"/>
</dbReference>
<organism evidence="18 19">
    <name type="scientific">Mycena sanguinolenta</name>
    <dbReference type="NCBI Taxonomy" id="230812"/>
    <lineage>
        <taxon>Eukaryota</taxon>
        <taxon>Fungi</taxon>
        <taxon>Dikarya</taxon>
        <taxon>Basidiomycota</taxon>
        <taxon>Agaricomycotina</taxon>
        <taxon>Agaricomycetes</taxon>
        <taxon>Agaricomycetidae</taxon>
        <taxon>Agaricales</taxon>
        <taxon>Marasmiineae</taxon>
        <taxon>Mycenaceae</taxon>
        <taxon>Mycena</taxon>
    </lineage>
</organism>
<evidence type="ECO:0000256" key="5">
    <source>
        <dbReference type="ARBA" id="ARBA00020259"/>
    </source>
</evidence>
<dbReference type="InterPro" id="IPR029063">
    <property type="entry name" value="SAM-dependent_MTases_sf"/>
</dbReference>
<sequence length="306" mass="34122">MLLQHEALKSLFEDRLVLAPVTLNQNDKVLEIGAGPGFWLMDLAASVDPSVPMVGVDIEPRLFPASPPKNIEFQVASVTNLPSEWTDTFSFVHQRLLIWALQVPQWPQAIQEIFRVLRPGGWVQLAESAPWREGEYADKPYTAKMIAIYRGVVKARNLHADCADDIPKMLEEAGFVDIQSESQMQVIGKWGGEIGEAFATNQREAVRGMMAPVLEAGGFGHVTSEAEDYSAMENPHAERQAVLLERILKNASKCTETITELNNCIEQIIRENAQIQTAANLATKYRRNVQYNLEATKTDDTTAEQS</sequence>
<comment type="caution">
    <text evidence="18">The sequence shown here is derived from an EMBL/GenBank/DDBJ whole genome shotgun (WGS) entry which is preliminary data.</text>
</comment>
<keyword evidence="13" id="KW-0539">Nucleus</keyword>
<keyword evidence="14" id="KW-0131">Cell cycle</keyword>
<evidence type="ECO:0000256" key="2">
    <source>
        <dbReference type="ARBA" id="ARBA00004186"/>
    </source>
</evidence>
<accession>A0A8H7D9E0</accession>
<keyword evidence="7" id="KW-0963">Cytoplasm</keyword>
<gene>
    <name evidence="18" type="ORF">MSAN_01028000</name>
</gene>
<dbReference type="GO" id="GO:0005874">
    <property type="term" value="C:microtubule"/>
    <property type="evidence" value="ECO:0007669"/>
    <property type="project" value="UniProtKB-KW"/>
</dbReference>
<evidence type="ECO:0000256" key="15">
    <source>
        <dbReference type="ARBA" id="ARBA00023328"/>
    </source>
</evidence>
<evidence type="ECO:0000256" key="4">
    <source>
        <dbReference type="ARBA" id="ARBA00009754"/>
    </source>
</evidence>
<name>A0A8H7D9E0_9AGAR</name>
<dbReference type="InterPro" id="IPR013959">
    <property type="entry name" value="DASH_Dad4"/>
</dbReference>
<dbReference type="Pfam" id="PF13649">
    <property type="entry name" value="Methyltransf_25"/>
    <property type="match status" value="1"/>
</dbReference>
<keyword evidence="19" id="KW-1185">Reference proteome</keyword>
<proteinExistence type="inferred from homology"/>
<comment type="subcellular location">
    <subcellularLocation>
        <location evidence="3">Chromosome</location>
        <location evidence="3">Centromere</location>
        <location evidence="3">Kinetochore</location>
    </subcellularLocation>
    <subcellularLocation>
        <location evidence="2">Cytoplasm</location>
        <location evidence="2">Cytoskeleton</location>
        <location evidence="2">Spindle</location>
    </subcellularLocation>
    <subcellularLocation>
        <location evidence="1">Nucleus</location>
    </subcellularLocation>
</comment>
<evidence type="ECO:0000256" key="3">
    <source>
        <dbReference type="ARBA" id="ARBA00004629"/>
    </source>
</evidence>
<keyword evidence="15" id="KW-0137">Centromere</keyword>
<evidence type="ECO:0000256" key="12">
    <source>
        <dbReference type="ARBA" id="ARBA00023212"/>
    </source>
</evidence>